<evidence type="ECO:0000259" key="3">
    <source>
        <dbReference type="PROSITE" id="PS50102"/>
    </source>
</evidence>
<evidence type="ECO:0000256" key="2">
    <source>
        <dbReference type="PROSITE-ProRule" id="PRU00176"/>
    </source>
</evidence>
<protein>
    <submittedName>
        <fullName evidence="4">Serine arginine-rich splicing factor</fullName>
    </submittedName>
</protein>
<dbReference type="Proteomes" id="UP001626550">
    <property type="component" value="Unassembled WGS sequence"/>
</dbReference>
<gene>
    <name evidence="4" type="primary">SRSF4</name>
    <name evidence="4" type="ORF">Ciccas_010081</name>
</gene>
<dbReference type="InterPro" id="IPR000504">
    <property type="entry name" value="RRM_dom"/>
</dbReference>
<dbReference type="SMART" id="SM00360">
    <property type="entry name" value="RRM"/>
    <property type="match status" value="1"/>
</dbReference>
<dbReference type="PROSITE" id="PS50102">
    <property type="entry name" value="RRM"/>
    <property type="match status" value="1"/>
</dbReference>
<dbReference type="Pfam" id="PF00076">
    <property type="entry name" value="RRM_1"/>
    <property type="match status" value="1"/>
</dbReference>
<dbReference type="InterPro" id="IPR050374">
    <property type="entry name" value="RRT5_SRSF_SR"/>
</dbReference>
<reference evidence="4 5" key="1">
    <citation type="submission" date="2024-11" db="EMBL/GenBank/DDBJ databases">
        <title>Adaptive evolution of stress response genes in parasites aligns with host niche diversity.</title>
        <authorList>
            <person name="Hahn C."/>
            <person name="Resl P."/>
        </authorList>
    </citation>
    <scope>NUCLEOTIDE SEQUENCE [LARGE SCALE GENOMIC DNA]</scope>
    <source>
        <strain evidence="4">EGGRZ-B1_66</strain>
        <tissue evidence="4">Body</tissue>
    </source>
</reference>
<feature type="domain" description="RRM" evidence="3">
    <location>
        <begin position="2"/>
        <end position="72"/>
    </location>
</feature>
<evidence type="ECO:0000313" key="5">
    <source>
        <dbReference type="Proteomes" id="UP001626550"/>
    </source>
</evidence>
<name>A0ABD2PV61_9PLAT</name>
<dbReference type="InterPro" id="IPR035979">
    <property type="entry name" value="RBD_domain_sf"/>
</dbReference>
<evidence type="ECO:0000313" key="4">
    <source>
        <dbReference type="EMBL" id="KAL3311341.1"/>
    </source>
</evidence>
<dbReference type="Gene3D" id="3.30.70.330">
    <property type="match status" value="2"/>
</dbReference>
<proteinExistence type="predicted"/>
<organism evidence="4 5">
    <name type="scientific">Cichlidogyrus casuarinus</name>
    <dbReference type="NCBI Taxonomy" id="1844966"/>
    <lineage>
        <taxon>Eukaryota</taxon>
        <taxon>Metazoa</taxon>
        <taxon>Spiralia</taxon>
        <taxon>Lophotrochozoa</taxon>
        <taxon>Platyhelminthes</taxon>
        <taxon>Monogenea</taxon>
        <taxon>Monopisthocotylea</taxon>
        <taxon>Dactylogyridea</taxon>
        <taxon>Ancyrocephalidae</taxon>
        <taxon>Cichlidogyrus</taxon>
    </lineage>
</organism>
<dbReference type="PANTHER" id="PTHR23003">
    <property type="entry name" value="RNA RECOGNITION MOTIF RRM DOMAIN CONTAINING PROTEIN"/>
    <property type="match status" value="1"/>
</dbReference>
<keyword evidence="1 2" id="KW-0694">RNA-binding</keyword>
<sequence>MSRVYVGRLPSRCSERDVERFFRDYGKIREIVLKNGYGFVEFDHHRDAEDAVYDLNGRELRGERVIIEHAKLPPGREGRGYGGFGYGGRKSYRESRYGPPTRTEYRAIVENLSSRISWQDLKDTMRKAGEVCYADAHRSNRNEGIATNTAQLLVHLVVHANVLVTGAVPSLARVPGRGHALNVADLGALVLDLIHVLDQPP</sequence>
<dbReference type="CDD" id="cd12337">
    <property type="entry name" value="RRM1_SRSF4_like"/>
    <property type="match status" value="1"/>
</dbReference>
<dbReference type="InterPro" id="IPR012677">
    <property type="entry name" value="Nucleotide-bd_a/b_plait_sf"/>
</dbReference>
<comment type="caution">
    <text evidence="4">The sequence shown here is derived from an EMBL/GenBank/DDBJ whole genome shotgun (WGS) entry which is preliminary data.</text>
</comment>
<accession>A0ABD2PV61</accession>
<dbReference type="EMBL" id="JBJKFK010002285">
    <property type="protein sequence ID" value="KAL3311341.1"/>
    <property type="molecule type" value="Genomic_DNA"/>
</dbReference>
<dbReference type="SUPFAM" id="SSF54928">
    <property type="entry name" value="RNA-binding domain, RBD"/>
    <property type="match status" value="1"/>
</dbReference>
<keyword evidence="5" id="KW-1185">Reference proteome</keyword>
<dbReference type="GO" id="GO:0003723">
    <property type="term" value="F:RNA binding"/>
    <property type="evidence" value="ECO:0007669"/>
    <property type="project" value="UniProtKB-UniRule"/>
</dbReference>
<dbReference type="AlphaFoldDB" id="A0ABD2PV61"/>
<evidence type="ECO:0000256" key="1">
    <source>
        <dbReference type="ARBA" id="ARBA00022884"/>
    </source>
</evidence>
<dbReference type="PANTHER" id="PTHR23003:SF51">
    <property type="entry name" value="SERINE-ARGININE PROTEIN 55"/>
    <property type="match status" value="1"/>
</dbReference>